<name>A0A0A1UMQ1_9HYPO</name>
<dbReference type="AlphaFoldDB" id="A0A0A1UMQ1"/>
<evidence type="ECO:0000313" key="1">
    <source>
        <dbReference type="EMBL" id="EXU95210.1"/>
    </source>
</evidence>
<evidence type="ECO:0000313" key="2">
    <source>
        <dbReference type="Proteomes" id="UP000030151"/>
    </source>
</evidence>
<dbReference type="Gene3D" id="2.40.40.10">
    <property type="entry name" value="RlpA-like domain"/>
    <property type="match status" value="1"/>
</dbReference>
<protein>
    <recommendedName>
        <fullName evidence="3">Chitinase</fullName>
    </recommendedName>
</protein>
<dbReference type="EMBL" id="JELW01000093">
    <property type="protein sequence ID" value="EXU95210.1"/>
    <property type="molecule type" value="Genomic_DNA"/>
</dbReference>
<reference evidence="1 2" key="1">
    <citation type="submission" date="2014-02" db="EMBL/GenBank/DDBJ databases">
        <title>The genome sequence of the entomopathogenic fungus Metarhizium robertsii ARSEF 2575.</title>
        <authorList>
            <person name="Giuliano Garisto Donzelli B."/>
            <person name="Roe B.A."/>
            <person name="Macmil S.L."/>
            <person name="Krasnoff S.B."/>
            <person name="Gibson D.M."/>
        </authorList>
    </citation>
    <scope>NUCLEOTIDE SEQUENCE [LARGE SCALE GENOMIC DNA]</scope>
    <source>
        <strain evidence="1 2">ARSEF 2575</strain>
    </source>
</reference>
<sequence>MAKSPWSTRGSRSVATVAAYSVLVSNTHAQDTIFSGHGFATYYYDIENVKACGTDFVNQNQGYVACSPGTARSLNQIGTNYLVAMNNTELQKNRKKYCGKRVIVTVNGEKSTLPFFIGDGCERCGGGPLTGPWNPVGAPGLDFSYSALSELSTQACSAGHIELSWEIADEALFQFNTDY</sequence>
<accession>A0A0A1UMQ1</accession>
<dbReference type="Proteomes" id="UP000030151">
    <property type="component" value="Unassembled WGS sequence"/>
</dbReference>
<comment type="caution">
    <text evidence="1">The sequence shown here is derived from an EMBL/GenBank/DDBJ whole genome shotgun (WGS) entry which is preliminary data.</text>
</comment>
<gene>
    <name evidence="1" type="ORF">X797_011707</name>
</gene>
<evidence type="ECO:0008006" key="3">
    <source>
        <dbReference type="Google" id="ProtNLM"/>
    </source>
</evidence>
<dbReference type="eggNOG" id="ENOG502SNFG">
    <property type="taxonomic scope" value="Eukaryota"/>
</dbReference>
<dbReference type="SUPFAM" id="SSF50685">
    <property type="entry name" value="Barwin-like endoglucanases"/>
    <property type="match status" value="1"/>
</dbReference>
<proteinExistence type="predicted"/>
<organism evidence="1 2">
    <name type="scientific">Metarhizium robertsii</name>
    <dbReference type="NCBI Taxonomy" id="568076"/>
    <lineage>
        <taxon>Eukaryota</taxon>
        <taxon>Fungi</taxon>
        <taxon>Dikarya</taxon>
        <taxon>Ascomycota</taxon>
        <taxon>Pezizomycotina</taxon>
        <taxon>Sordariomycetes</taxon>
        <taxon>Hypocreomycetidae</taxon>
        <taxon>Hypocreales</taxon>
        <taxon>Clavicipitaceae</taxon>
        <taxon>Metarhizium</taxon>
    </lineage>
</organism>
<dbReference type="HOGENOM" id="CLU_068309_1_0_1"/>
<dbReference type="InterPro" id="IPR036908">
    <property type="entry name" value="RlpA-like_sf"/>
</dbReference>